<dbReference type="EMBL" id="CAJVPV010004397">
    <property type="protein sequence ID" value="CAG8572642.1"/>
    <property type="molecule type" value="Genomic_DNA"/>
</dbReference>
<comment type="caution">
    <text evidence="1">The sequence shown here is derived from an EMBL/GenBank/DDBJ whole genome shotgun (WGS) entry which is preliminary data.</text>
</comment>
<evidence type="ECO:0000313" key="2">
    <source>
        <dbReference type="Proteomes" id="UP000789342"/>
    </source>
</evidence>
<reference evidence="1" key="1">
    <citation type="submission" date="2021-06" db="EMBL/GenBank/DDBJ databases">
        <authorList>
            <person name="Kallberg Y."/>
            <person name="Tangrot J."/>
            <person name="Rosling A."/>
        </authorList>
    </citation>
    <scope>NUCLEOTIDE SEQUENCE</scope>
    <source>
        <strain evidence="1">CL551</strain>
    </source>
</reference>
<gene>
    <name evidence="1" type="ORF">AMORRO_LOCUS6543</name>
</gene>
<organism evidence="1 2">
    <name type="scientific">Acaulospora morrowiae</name>
    <dbReference type="NCBI Taxonomy" id="94023"/>
    <lineage>
        <taxon>Eukaryota</taxon>
        <taxon>Fungi</taxon>
        <taxon>Fungi incertae sedis</taxon>
        <taxon>Mucoromycota</taxon>
        <taxon>Glomeromycotina</taxon>
        <taxon>Glomeromycetes</taxon>
        <taxon>Diversisporales</taxon>
        <taxon>Acaulosporaceae</taxon>
        <taxon>Acaulospora</taxon>
    </lineage>
</organism>
<dbReference type="Proteomes" id="UP000789342">
    <property type="component" value="Unassembled WGS sequence"/>
</dbReference>
<name>A0A9N9BRD3_9GLOM</name>
<proteinExistence type="predicted"/>
<accession>A0A9N9BRD3</accession>
<evidence type="ECO:0000313" key="1">
    <source>
        <dbReference type="EMBL" id="CAG8572642.1"/>
    </source>
</evidence>
<dbReference type="AlphaFoldDB" id="A0A9N9BRD3"/>
<keyword evidence="2" id="KW-1185">Reference proteome</keyword>
<protein>
    <submittedName>
        <fullName evidence="1">16457_t:CDS:1</fullName>
    </submittedName>
</protein>
<sequence>QTLYSTFVKKWLGRIAWESHRPIPSVRETTYVYITKRVYRSSNLWWANLQDDMMMCVSGISGGSNHLDESSNYQQDNMIA</sequence>
<feature type="non-terminal residue" evidence="1">
    <location>
        <position position="1"/>
    </location>
</feature>